<evidence type="ECO:0000313" key="3">
    <source>
        <dbReference type="RefSeq" id="XP_016652155.1"/>
    </source>
</evidence>
<reference evidence="3" key="2">
    <citation type="submission" date="2025-08" db="UniProtKB">
        <authorList>
            <consortium name="RefSeq"/>
        </authorList>
    </citation>
    <scope>IDENTIFICATION</scope>
</reference>
<evidence type="ECO:0000313" key="2">
    <source>
        <dbReference type="Proteomes" id="UP000694861"/>
    </source>
</evidence>
<feature type="transmembrane region" description="Helical" evidence="1">
    <location>
        <begin position="68"/>
        <end position="87"/>
    </location>
</feature>
<dbReference type="GeneID" id="103341933"/>
<evidence type="ECO:0000256" key="1">
    <source>
        <dbReference type="SAM" id="Phobius"/>
    </source>
</evidence>
<keyword evidence="2" id="KW-1185">Reference proteome</keyword>
<dbReference type="PANTHER" id="PTHR35288">
    <property type="entry name" value="TAIL FIBER"/>
    <property type="match status" value="1"/>
</dbReference>
<sequence length="132" mass="14571">MASSKKWASIISSIASCVYFLVIILQVPLFRVPCTAGICRTPIEVLAGSYLSVAGALLGLIKPGRMSLCGMLLIIWGLVREIILRKSTSTTHVYIYPAMSIALFSAFLSITKDVRRIIRSCRHPRNVKAKLF</sequence>
<name>A0ABM1LXM8_PRUMU</name>
<accession>A0ABM1LXM8</accession>
<gene>
    <name evidence="3" type="primary">LOC103341933</name>
</gene>
<protein>
    <submittedName>
        <fullName evidence="3">Uncharacterized protein LOC103341933 isoform X2</fullName>
    </submittedName>
</protein>
<feature type="transmembrane region" description="Helical" evidence="1">
    <location>
        <begin position="93"/>
        <end position="110"/>
    </location>
</feature>
<organism evidence="2 3">
    <name type="scientific">Prunus mume</name>
    <name type="common">Japanese apricot</name>
    <name type="synonym">Armeniaca mume</name>
    <dbReference type="NCBI Taxonomy" id="102107"/>
    <lineage>
        <taxon>Eukaryota</taxon>
        <taxon>Viridiplantae</taxon>
        <taxon>Streptophyta</taxon>
        <taxon>Embryophyta</taxon>
        <taxon>Tracheophyta</taxon>
        <taxon>Spermatophyta</taxon>
        <taxon>Magnoliopsida</taxon>
        <taxon>eudicotyledons</taxon>
        <taxon>Gunneridae</taxon>
        <taxon>Pentapetalae</taxon>
        <taxon>rosids</taxon>
        <taxon>fabids</taxon>
        <taxon>Rosales</taxon>
        <taxon>Rosaceae</taxon>
        <taxon>Amygdaloideae</taxon>
        <taxon>Amygdaleae</taxon>
        <taxon>Prunus</taxon>
    </lineage>
</organism>
<keyword evidence="1" id="KW-1133">Transmembrane helix</keyword>
<keyword evidence="1" id="KW-0812">Transmembrane</keyword>
<proteinExistence type="predicted"/>
<reference evidence="2" key="1">
    <citation type="journal article" date="2012" name="Nat. Commun.">
        <title>The genome of Prunus mume.</title>
        <authorList>
            <person name="Zhang Q."/>
            <person name="Chen W."/>
            <person name="Sun L."/>
            <person name="Zhao F."/>
            <person name="Huang B."/>
            <person name="Yang W."/>
            <person name="Tao Y."/>
            <person name="Wang J."/>
            <person name="Yuan Z."/>
            <person name="Fan G."/>
            <person name="Xing Z."/>
            <person name="Han C."/>
            <person name="Pan H."/>
            <person name="Zhong X."/>
            <person name="Shi W."/>
            <person name="Liang X."/>
            <person name="Du D."/>
            <person name="Sun F."/>
            <person name="Xu Z."/>
            <person name="Hao R."/>
            <person name="Lv T."/>
            <person name="Lv Y."/>
            <person name="Zheng Z."/>
            <person name="Sun M."/>
            <person name="Luo L."/>
            <person name="Cai M."/>
            <person name="Gao Y."/>
            <person name="Wang J."/>
            <person name="Yin Y."/>
            <person name="Xu X."/>
            <person name="Cheng T."/>
            <person name="Wang J."/>
        </authorList>
    </citation>
    <scope>NUCLEOTIDE SEQUENCE [LARGE SCALE GENOMIC DNA]</scope>
</reference>
<feature type="transmembrane region" description="Helical" evidence="1">
    <location>
        <begin position="41"/>
        <end position="61"/>
    </location>
</feature>
<keyword evidence="1" id="KW-0472">Membrane</keyword>
<dbReference type="Proteomes" id="UP000694861">
    <property type="component" value="Unplaced"/>
</dbReference>
<dbReference type="RefSeq" id="XP_016652155.1">
    <property type="nucleotide sequence ID" value="XM_016796669.1"/>
</dbReference>
<dbReference type="PANTHER" id="PTHR35288:SF2">
    <property type="entry name" value="TRANSMEMBRANE PROTEIN"/>
    <property type="match status" value="1"/>
</dbReference>
<feature type="transmembrane region" description="Helical" evidence="1">
    <location>
        <begin position="7"/>
        <end position="29"/>
    </location>
</feature>
<dbReference type="PROSITE" id="PS51257">
    <property type="entry name" value="PROKAR_LIPOPROTEIN"/>
    <property type="match status" value="1"/>
</dbReference>